<dbReference type="RefSeq" id="WP_253965927.1">
    <property type="nucleotide sequence ID" value="NZ_JALHBS010000145.1"/>
</dbReference>
<dbReference type="Proteomes" id="UP001155220">
    <property type="component" value="Unassembled WGS sequence"/>
</dbReference>
<organism evidence="1 2">
    <name type="scientific">Aurantimonas marianensis</name>
    <dbReference type="NCBI Taxonomy" id="2920428"/>
    <lineage>
        <taxon>Bacteria</taxon>
        <taxon>Pseudomonadati</taxon>
        <taxon>Pseudomonadota</taxon>
        <taxon>Alphaproteobacteria</taxon>
        <taxon>Hyphomicrobiales</taxon>
        <taxon>Aurantimonadaceae</taxon>
        <taxon>Aurantimonas</taxon>
    </lineage>
</organism>
<feature type="non-terminal residue" evidence="1">
    <location>
        <position position="1"/>
    </location>
</feature>
<proteinExistence type="predicted"/>
<accession>A0A9X2H7G1</accession>
<evidence type="ECO:0000313" key="1">
    <source>
        <dbReference type="EMBL" id="MCP3057150.1"/>
    </source>
</evidence>
<name>A0A9X2H7G1_9HYPH</name>
<comment type="caution">
    <text evidence="1">The sequence shown here is derived from an EMBL/GenBank/DDBJ whole genome shotgun (WGS) entry which is preliminary data.</text>
</comment>
<protein>
    <submittedName>
        <fullName evidence="1">Uncharacterized protein</fullName>
    </submittedName>
</protein>
<evidence type="ECO:0000313" key="2">
    <source>
        <dbReference type="Proteomes" id="UP001155220"/>
    </source>
</evidence>
<gene>
    <name evidence="1" type="ORF">MJ956_18710</name>
</gene>
<sequence>VSAKFSIIIVKKKTDLEDRHFGQLAGHAPLRVRTVCRRKVPARVHRPGPVITAFCPMIGVA</sequence>
<dbReference type="AlphaFoldDB" id="A0A9X2H7G1"/>
<reference evidence="1" key="1">
    <citation type="submission" date="2022-03" db="EMBL/GenBank/DDBJ databases">
        <title>Aurantimonas Liuensis sp. Nov., isolated from the hadal seawater of the Mariana Trench.</title>
        <authorList>
            <person name="Liu R."/>
        </authorList>
    </citation>
    <scope>NUCLEOTIDE SEQUENCE</scope>
    <source>
        <strain evidence="1">LRZ36</strain>
    </source>
</reference>
<dbReference type="EMBL" id="JALHBS010000145">
    <property type="protein sequence ID" value="MCP3057150.1"/>
    <property type="molecule type" value="Genomic_DNA"/>
</dbReference>
<keyword evidence="2" id="KW-1185">Reference proteome</keyword>